<evidence type="ECO:0000256" key="2">
    <source>
        <dbReference type="SAM" id="SignalP"/>
    </source>
</evidence>
<accession>A0A4Z0YIQ1</accession>
<keyword evidence="2" id="KW-0732">Signal</keyword>
<evidence type="ECO:0000313" key="4">
    <source>
        <dbReference type="Proteomes" id="UP000297716"/>
    </source>
</evidence>
<comment type="caution">
    <text evidence="3">The sequence shown here is derived from an EMBL/GenBank/DDBJ whole genome shotgun (WGS) entry which is preliminary data.</text>
</comment>
<dbReference type="EMBL" id="SKBN01000311">
    <property type="protein sequence ID" value="TGJ79151.1"/>
    <property type="molecule type" value="Genomic_DNA"/>
</dbReference>
<dbReference type="GO" id="GO:0017057">
    <property type="term" value="F:6-phosphogluconolactonase activity"/>
    <property type="evidence" value="ECO:0007669"/>
    <property type="project" value="TreeGrafter"/>
</dbReference>
<evidence type="ECO:0000313" key="3">
    <source>
        <dbReference type="EMBL" id="TGJ79151.1"/>
    </source>
</evidence>
<gene>
    <name evidence="3" type="ORF">E0Z10_g9609</name>
</gene>
<dbReference type="OrthoDB" id="9972196at2759"/>
<comment type="similarity">
    <text evidence="1">Belongs to the cycloisomerase 2 family.</text>
</comment>
<proteinExistence type="inferred from homology"/>
<evidence type="ECO:0000256" key="1">
    <source>
        <dbReference type="ARBA" id="ARBA00005564"/>
    </source>
</evidence>
<dbReference type="AlphaFoldDB" id="A0A4Z0YIQ1"/>
<feature type="chain" id="PRO_5021306876" description="6-phosphogluconolactonase" evidence="2">
    <location>
        <begin position="19"/>
        <end position="390"/>
    </location>
</feature>
<sequence length="390" mass="41413">MMLPSLITLLTLGSMATAAPTARARDVVSRRLLIGGPSQILTANFNGSSFEITGKNVTAGTAPSWMRLKASTNTLYAVDENSNSLNQFKFDDITSGEFAYASSVTGSSGVVFLEFNKDKTRLVGAAYGSAMIDVWDVSADGAPKLLKQIKVEGPLGPNQQAHHPHQALLDPTGRFIILPDLGGDQLLVLDTKDDKYEITETITLFPGAGPRHGGFITSGDKTFYTVACELSNKVILYGLDYTGDGLAFKEISTQSTYGAQFPPANATSAAAGAVAIANNKDVYISNRLSGNETDSIAHFVFNANTTSLTFSNTVSSHGILPRDISLSIDEDQSLLFVANQAGDNGLVALRRCPVSGKLDANPVATKPFTELIALGLENEPNVGPQFVQEI</sequence>
<dbReference type="PANTHER" id="PTHR30344">
    <property type="entry name" value="6-PHOSPHOGLUCONOLACTONASE-RELATED"/>
    <property type="match status" value="1"/>
</dbReference>
<feature type="signal peptide" evidence="2">
    <location>
        <begin position="1"/>
        <end position="18"/>
    </location>
</feature>
<dbReference type="InterPro" id="IPR015943">
    <property type="entry name" value="WD40/YVTN_repeat-like_dom_sf"/>
</dbReference>
<dbReference type="Pfam" id="PF10282">
    <property type="entry name" value="Lactonase"/>
    <property type="match status" value="1"/>
</dbReference>
<name>A0A4Z0YIQ1_9PEZI</name>
<dbReference type="InterPro" id="IPR050282">
    <property type="entry name" value="Cycloisomerase_2"/>
</dbReference>
<protein>
    <recommendedName>
        <fullName evidence="5">6-phosphogluconolactonase</fullName>
    </recommendedName>
</protein>
<evidence type="ECO:0008006" key="5">
    <source>
        <dbReference type="Google" id="ProtNLM"/>
    </source>
</evidence>
<dbReference type="InterPro" id="IPR011048">
    <property type="entry name" value="Haem_d1_sf"/>
</dbReference>
<dbReference type="InterPro" id="IPR019405">
    <property type="entry name" value="Lactonase_7-beta_prop"/>
</dbReference>
<dbReference type="SUPFAM" id="SSF51004">
    <property type="entry name" value="C-terminal (heme d1) domain of cytochrome cd1-nitrite reductase"/>
    <property type="match status" value="1"/>
</dbReference>
<reference evidence="3 4" key="1">
    <citation type="submission" date="2019-03" db="EMBL/GenBank/DDBJ databases">
        <title>Draft genome sequence of Xylaria hypoxylon DSM 108379, a ubiquitous saprotrophic-parasitic fungi on hardwood.</title>
        <authorList>
            <person name="Buettner E."/>
            <person name="Leonhardt S."/>
            <person name="Gebauer A.M."/>
            <person name="Liers C."/>
            <person name="Hofrichter M."/>
            <person name="Kellner H."/>
        </authorList>
    </citation>
    <scope>NUCLEOTIDE SEQUENCE [LARGE SCALE GENOMIC DNA]</scope>
    <source>
        <strain evidence="3 4">DSM 108379</strain>
    </source>
</reference>
<dbReference type="Proteomes" id="UP000297716">
    <property type="component" value="Unassembled WGS sequence"/>
</dbReference>
<dbReference type="PANTHER" id="PTHR30344:SF1">
    <property type="entry name" value="6-PHOSPHOGLUCONOLACTONASE"/>
    <property type="match status" value="1"/>
</dbReference>
<dbReference type="STRING" id="37992.A0A4Z0YIQ1"/>
<keyword evidence="4" id="KW-1185">Reference proteome</keyword>
<organism evidence="3 4">
    <name type="scientific">Xylaria hypoxylon</name>
    <dbReference type="NCBI Taxonomy" id="37992"/>
    <lineage>
        <taxon>Eukaryota</taxon>
        <taxon>Fungi</taxon>
        <taxon>Dikarya</taxon>
        <taxon>Ascomycota</taxon>
        <taxon>Pezizomycotina</taxon>
        <taxon>Sordariomycetes</taxon>
        <taxon>Xylariomycetidae</taxon>
        <taxon>Xylariales</taxon>
        <taxon>Xylariaceae</taxon>
        <taxon>Xylaria</taxon>
    </lineage>
</organism>
<dbReference type="Gene3D" id="2.130.10.10">
    <property type="entry name" value="YVTN repeat-like/Quinoprotein amine dehydrogenase"/>
    <property type="match status" value="1"/>
</dbReference>